<comment type="catalytic activity">
    <reaction evidence="9">
        <text>L-cysteinyl-[protein] + (2E,6E)-farnesyl diphosphate = S-(2E,6E)-farnesyl-L-cysteinyl-[protein] + diphosphate</text>
        <dbReference type="Rhea" id="RHEA:13345"/>
        <dbReference type="Rhea" id="RHEA-COMP:10131"/>
        <dbReference type="Rhea" id="RHEA-COMP:11535"/>
        <dbReference type="ChEBI" id="CHEBI:29950"/>
        <dbReference type="ChEBI" id="CHEBI:33019"/>
        <dbReference type="ChEBI" id="CHEBI:86019"/>
        <dbReference type="ChEBI" id="CHEBI:175763"/>
    </reaction>
</comment>
<dbReference type="PANTHER" id="PTHR11774:SF6">
    <property type="entry name" value="PROTEIN FARNESYLTRANSFERASE SUBUNIT BETA"/>
    <property type="match status" value="1"/>
</dbReference>
<dbReference type="GO" id="GO:0008270">
    <property type="term" value="F:zinc ion binding"/>
    <property type="evidence" value="ECO:0007669"/>
    <property type="project" value="UniProtKB-UniRule"/>
</dbReference>
<evidence type="ECO:0000256" key="2">
    <source>
        <dbReference type="ARBA" id="ARBA00012702"/>
    </source>
</evidence>
<evidence type="ECO:0000259" key="11">
    <source>
        <dbReference type="Pfam" id="PF00432"/>
    </source>
</evidence>
<dbReference type="Proteomes" id="UP000504638">
    <property type="component" value="Unplaced"/>
</dbReference>
<keyword evidence="6 9" id="KW-0479">Metal-binding</keyword>
<dbReference type="InterPro" id="IPR001330">
    <property type="entry name" value="Prenyltrans"/>
</dbReference>
<dbReference type="Pfam" id="PF00432">
    <property type="entry name" value="Prenyltrans"/>
    <property type="match status" value="1"/>
</dbReference>
<dbReference type="GO" id="GO:0004660">
    <property type="term" value="F:protein farnesyltransferase activity"/>
    <property type="evidence" value="ECO:0007669"/>
    <property type="project" value="UniProtKB-UniRule"/>
</dbReference>
<accession>A0A6G1G684</accession>
<keyword evidence="4 9" id="KW-0637">Prenyltransferase</keyword>
<evidence type="ECO:0000313" key="13">
    <source>
        <dbReference type="Proteomes" id="UP000504638"/>
    </source>
</evidence>
<protein>
    <recommendedName>
        <fullName evidence="3 9">Protein farnesyltransferase subunit beta</fullName>
        <shortName evidence="9">FTase-beta</shortName>
        <ecNumber evidence="2 9">2.5.1.58</ecNumber>
    </recommendedName>
</protein>
<dbReference type="EMBL" id="ML975154">
    <property type="protein sequence ID" value="KAF1813573.1"/>
    <property type="molecule type" value="Genomic_DNA"/>
</dbReference>
<evidence type="ECO:0000256" key="7">
    <source>
        <dbReference type="ARBA" id="ARBA00022737"/>
    </source>
</evidence>
<proteinExistence type="inferred from homology"/>
<keyword evidence="7" id="KW-0677">Repeat</keyword>
<evidence type="ECO:0000256" key="3">
    <source>
        <dbReference type="ARBA" id="ARBA00015798"/>
    </source>
</evidence>
<evidence type="ECO:0000256" key="6">
    <source>
        <dbReference type="ARBA" id="ARBA00022723"/>
    </source>
</evidence>
<comment type="cofactor">
    <cofactor evidence="9">
        <name>Zn(2+)</name>
        <dbReference type="ChEBI" id="CHEBI:29105"/>
    </cofactor>
    <text evidence="9">Binds 1 zinc ion per subunit.</text>
</comment>
<reference evidence="14" key="2">
    <citation type="submission" date="2020-04" db="EMBL/GenBank/DDBJ databases">
        <authorList>
            <consortium name="NCBI Genome Project"/>
        </authorList>
    </citation>
    <scope>NUCLEOTIDE SEQUENCE</scope>
    <source>
        <strain evidence="14">CBS 781.70</strain>
    </source>
</reference>
<evidence type="ECO:0000313" key="12">
    <source>
        <dbReference type="EMBL" id="KAF1813573.1"/>
    </source>
</evidence>
<feature type="domain" description="Prenyltransferase alpha-alpha toroid" evidence="11">
    <location>
        <begin position="61"/>
        <end position="428"/>
    </location>
</feature>
<evidence type="ECO:0000256" key="9">
    <source>
        <dbReference type="RuleBase" id="RU365056"/>
    </source>
</evidence>
<dbReference type="EC" id="2.5.1.58" evidence="2 9"/>
<evidence type="ECO:0000256" key="1">
    <source>
        <dbReference type="ARBA" id="ARBA00010497"/>
    </source>
</evidence>
<name>A0A6G1G684_9PEZI</name>
<evidence type="ECO:0000256" key="8">
    <source>
        <dbReference type="ARBA" id="ARBA00022833"/>
    </source>
</evidence>
<keyword evidence="5 9" id="KW-0808">Transferase</keyword>
<dbReference type="GO" id="GO:0097354">
    <property type="term" value="P:prenylation"/>
    <property type="evidence" value="ECO:0007669"/>
    <property type="project" value="UniProtKB-UniRule"/>
</dbReference>
<dbReference type="GeneID" id="54421200"/>
<dbReference type="InterPro" id="IPR008930">
    <property type="entry name" value="Terpenoid_cyclase/PrenylTrfase"/>
</dbReference>
<dbReference type="InterPro" id="IPR026872">
    <property type="entry name" value="FTB"/>
</dbReference>
<reference evidence="14" key="3">
    <citation type="submission" date="2025-04" db="UniProtKB">
        <authorList>
            <consortium name="RefSeq"/>
        </authorList>
    </citation>
    <scope>IDENTIFICATION</scope>
    <source>
        <strain evidence="14">CBS 781.70</strain>
    </source>
</reference>
<evidence type="ECO:0000256" key="4">
    <source>
        <dbReference type="ARBA" id="ARBA00022602"/>
    </source>
</evidence>
<organism evidence="12">
    <name type="scientific">Eremomyces bilateralis CBS 781.70</name>
    <dbReference type="NCBI Taxonomy" id="1392243"/>
    <lineage>
        <taxon>Eukaryota</taxon>
        <taxon>Fungi</taxon>
        <taxon>Dikarya</taxon>
        <taxon>Ascomycota</taxon>
        <taxon>Pezizomycotina</taxon>
        <taxon>Dothideomycetes</taxon>
        <taxon>Dothideomycetes incertae sedis</taxon>
        <taxon>Eremomycetales</taxon>
        <taxon>Eremomycetaceae</taxon>
        <taxon>Eremomyces</taxon>
    </lineage>
</organism>
<dbReference type="InterPro" id="IPR045089">
    <property type="entry name" value="PGGT1B-like"/>
</dbReference>
<dbReference type="OrthoDB" id="10261146at2759"/>
<reference evidence="12 14" key="1">
    <citation type="submission" date="2020-01" db="EMBL/GenBank/DDBJ databases">
        <authorList>
            <consortium name="DOE Joint Genome Institute"/>
            <person name="Haridas S."/>
            <person name="Albert R."/>
            <person name="Binder M."/>
            <person name="Bloem J."/>
            <person name="Labutti K."/>
            <person name="Salamov A."/>
            <person name="Andreopoulos B."/>
            <person name="Baker S.E."/>
            <person name="Barry K."/>
            <person name="Bills G."/>
            <person name="Bluhm B.H."/>
            <person name="Cannon C."/>
            <person name="Castanera R."/>
            <person name="Culley D.E."/>
            <person name="Daum C."/>
            <person name="Ezra D."/>
            <person name="Gonzalez J.B."/>
            <person name="Henrissat B."/>
            <person name="Kuo A."/>
            <person name="Liang C."/>
            <person name="Lipzen A."/>
            <person name="Lutzoni F."/>
            <person name="Magnuson J."/>
            <person name="Mondo S."/>
            <person name="Nolan M."/>
            <person name="Ohm R."/>
            <person name="Pangilinan J."/>
            <person name="Park H.-J."/>
            <person name="Ramirez L."/>
            <person name="Alfaro M."/>
            <person name="Sun H."/>
            <person name="Tritt A."/>
            <person name="Yoshinaga Y."/>
            <person name="Zwiers L.-H."/>
            <person name="Turgeon B.G."/>
            <person name="Goodwin S.B."/>
            <person name="Spatafora J.W."/>
            <person name="Crous P.W."/>
            <person name="Grigoriev I.V."/>
        </authorList>
    </citation>
    <scope>NUCLEOTIDE SEQUENCE</scope>
    <source>
        <strain evidence="12 14">CBS 781.70</strain>
    </source>
</reference>
<keyword evidence="13" id="KW-1185">Reference proteome</keyword>
<dbReference type="SUPFAM" id="SSF48239">
    <property type="entry name" value="Terpenoid cyclases/Protein prenyltransferases"/>
    <property type="match status" value="1"/>
</dbReference>
<dbReference type="Gene3D" id="1.50.10.20">
    <property type="match status" value="1"/>
</dbReference>
<evidence type="ECO:0000256" key="10">
    <source>
        <dbReference type="SAM" id="MobiDB-lite"/>
    </source>
</evidence>
<dbReference type="AlphaFoldDB" id="A0A6G1G684"/>
<feature type="region of interest" description="Disordered" evidence="10">
    <location>
        <begin position="1"/>
        <end position="28"/>
    </location>
</feature>
<comment type="subunit">
    <text evidence="9">Heterodimer of an alpha and a beta subunit.</text>
</comment>
<evidence type="ECO:0000313" key="14">
    <source>
        <dbReference type="RefSeq" id="XP_033535204.1"/>
    </source>
</evidence>
<keyword evidence="8 9" id="KW-0862">Zinc</keyword>
<comment type="function">
    <text evidence="9">Catalyzes the transfer of a farnesyl moiety from farnesyl diphosphate to a cysteine at the fourth position from the C-terminus of several proteins. The beta subunit is responsible for peptide-binding.</text>
</comment>
<evidence type="ECO:0000256" key="5">
    <source>
        <dbReference type="ARBA" id="ARBA00022679"/>
    </source>
</evidence>
<gene>
    <name evidence="12 14" type="ORF">P152DRAFT_465464</name>
</gene>
<dbReference type="CDD" id="cd02893">
    <property type="entry name" value="FTase"/>
    <property type="match status" value="1"/>
</dbReference>
<dbReference type="PANTHER" id="PTHR11774">
    <property type="entry name" value="GERANYLGERANYL TRANSFERASE TYPE BETA SUBUNIT"/>
    <property type="match status" value="1"/>
</dbReference>
<dbReference type="RefSeq" id="XP_033535204.1">
    <property type="nucleotide sequence ID" value="XM_033680630.1"/>
</dbReference>
<dbReference type="GO" id="GO:0005965">
    <property type="term" value="C:protein farnesyltransferase complex"/>
    <property type="evidence" value="ECO:0007669"/>
    <property type="project" value="UniProtKB-UniRule"/>
</dbReference>
<sequence>MLTTSVPPPPFSRLPPLPTFPPSISPEPLTPTLAAQKQVAELCLSQHEIAARAEPHRTFPFDRVAHAEFLAGALEKYPWQFQVQDASRPWLVYWAVAGLSALGEELEDVEDWRDGLVATFKPCQNLDGGFGGGYGQLSHLATSYAAVLSLIASEKEECYRMIDTRAMWHYLGRMKQPHGPFTMCAGGEVDVRGAFCALVIISLLGLPLELPQDAPARKSGCDNFLTNLGEWIGKCQTYEGGLGSSPGNEAHGAYTFCGLGSLCIMGTPSKTVKKFLDVDLITKWLSARQYAPEGGMAGRTNKLVDGCYSHWIGGCWPLMDAAMQDESPNSSKRDYWSREGLLRYIFNCCQEDGGGLRDKPGKRADAYHTNYNIAGLSWVQNKYSFSEPKDGEGVASGLAPAHGWDYKPVVDIPGLPDGRVNPHHPVYVIPWTAAAKAQAWFGANRAMAR</sequence>
<comment type="similarity">
    <text evidence="1 9">Belongs to the protein prenyltransferase subunit beta family.</text>
</comment>